<keyword evidence="3" id="KW-1185">Reference proteome</keyword>
<comment type="caution">
    <text evidence="2">The sequence shown here is derived from an EMBL/GenBank/DDBJ whole genome shotgun (WGS) entry which is preliminary data.</text>
</comment>
<dbReference type="EMBL" id="VDGT01000029">
    <property type="protein sequence ID" value="TNM25704.1"/>
    <property type="molecule type" value="Genomic_DNA"/>
</dbReference>
<organism evidence="2 3">
    <name type="scientific">Streptomyces sedi</name>
    <dbReference type="NCBI Taxonomy" id="555059"/>
    <lineage>
        <taxon>Bacteria</taxon>
        <taxon>Bacillati</taxon>
        <taxon>Actinomycetota</taxon>
        <taxon>Actinomycetes</taxon>
        <taxon>Kitasatosporales</taxon>
        <taxon>Streptomycetaceae</taxon>
        <taxon>Streptomyces</taxon>
    </lineage>
</organism>
<gene>
    <name evidence="2" type="ORF">FH715_26385</name>
</gene>
<name>A0A5C4UQ07_9ACTN</name>
<dbReference type="Proteomes" id="UP000311713">
    <property type="component" value="Unassembled WGS sequence"/>
</dbReference>
<feature type="region of interest" description="Disordered" evidence="1">
    <location>
        <begin position="1"/>
        <end position="67"/>
    </location>
</feature>
<protein>
    <submittedName>
        <fullName evidence="2">Uncharacterized protein</fullName>
    </submittedName>
</protein>
<accession>A0A5C4UQ07</accession>
<evidence type="ECO:0000313" key="3">
    <source>
        <dbReference type="Proteomes" id="UP000311713"/>
    </source>
</evidence>
<dbReference type="AlphaFoldDB" id="A0A5C4UQ07"/>
<proteinExistence type="predicted"/>
<reference evidence="2 3" key="1">
    <citation type="submission" date="2019-06" db="EMBL/GenBank/DDBJ databases">
        <title>Draft genome of Streptomyces sedi sp. JCM16909.</title>
        <authorList>
            <person name="Klykleung N."/>
            <person name="Tanasupawat S."/>
            <person name="Kudo T."/>
            <person name="Yuki M."/>
            <person name="Ohkuma M."/>
        </authorList>
    </citation>
    <scope>NUCLEOTIDE SEQUENCE [LARGE SCALE GENOMIC DNA]</scope>
    <source>
        <strain evidence="2 3">JCM 16909</strain>
    </source>
</reference>
<sequence length="67" mass="7269">MVSDDVGATKNPPCRQAYEGKRVAGSRRGAWGSADAPRKYENSGVHGTDIAPLRHRLSSARDRSLTM</sequence>
<evidence type="ECO:0000256" key="1">
    <source>
        <dbReference type="SAM" id="MobiDB-lite"/>
    </source>
</evidence>
<evidence type="ECO:0000313" key="2">
    <source>
        <dbReference type="EMBL" id="TNM25704.1"/>
    </source>
</evidence>
<dbReference type="OrthoDB" id="4310555at2"/>